<evidence type="ECO:0000313" key="2">
    <source>
        <dbReference type="EMBL" id="AVR46535.1"/>
    </source>
</evidence>
<organism evidence="2 3">
    <name type="scientific">Christiangramia fulva</name>
    <dbReference type="NCBI Taxonomy" id="2126553"/>
    <lineage>
        <taxon>Bacteria</taxon>
        <taxon>Pseudomonadati</taxon>
        <taxon>Bacteroidota</taxon>
        <taxon>Flavobacteriia</taxon>
        <taxon>Flavobacteriales</taxon>
        <taxon>Flavobacteriaceae</taxon>
        <taxon>Christiangramia</taxon>
    </lineage>
</organism>
<dbReference type="Proteomes" id="UP000241507">
    <property type="component" value="Chromosome"/>
</dbReference>
<evidence type="ECO:0000313" key="3">
    <source>
        <dbReference type="Proteomes" id="UP000241507"/>
    </source>
</evidence>
<reference evidence="3" key="1">
    <citation type="submission" date="2018-03" db="EMBL/GenBank/DDBJ databases">
        <title>Gramella fulva sp. nov., isolated from a dry surface of tidal flat.</title>
        <authorList>
            <person name="Hwang S.H."/>
            <person name="Hwang W.M."/>
            <person name="Kang K."/>
            <person name="Ahn T.-Y."/>
        </authorList>
    </citation>
    <scope>NUCLEOTIDE SEQUENCE [LARGE SCALE GENOMIC DNA]</scope>
    <source>
        <strain evidence="3">SH35</strain>
    </source>
</reference>
<accession>A0A2R3Z8I0</accession>
<name>A0A2R3Z8I0_9FLAO</name>
<proteinExistence type="predicted"/>
<dbReference type="AlphaFoldDB" id="A0A2R3Z8I0"/>
<protein>
    <submittedName>
        <fullName evidence="2">Uncharacterized protein</fullName>
    </submittedName>
</protein>
<dbReference type="KEGG" id="grs:C7S20_15375"/>
<dbReference type="OrthoDB" id="1448678at2"/>
<sequence length="144" mass="16855">MQLKNQIKALFLLGIFMLMSFHQVIPHAHHEHEEEKNEVAHQHSGEDHHHEKKQKDEQGGFLSYLLAIHSHTSTSNEIPVLKEYSEDVRVQKSENKKKASNKYYSESWVLTDQDSENFEIYQPPNEYFNPYLSLLSLRGPPDLV</sequence>
<gene>
    <name evidence="2" type="ORF">C7S20_15375</name>
</gene>
<keyword evidence="3" id="KW-1185">Reference proteome</keyword>
<dbReference type="EMBL" id="CP028136">
    <property type="protein sequence ID" value="AVR46535.1"/>
    <property type="molecule type" value="Genomic_DNA"/>
</dbReference>
<evidence type="ECO:0000256" key="1">
    <source>
        <dbReference type="SAM" id="MobiDB-lite"/>
    </source>
</evidence>
<feature type="region of interest" description="Disordered" evidence="1">
    <location>
        <begin position="28"/>
        <end position="56"/>
    </location>
</feature>